<dbReference type="PANTHER" id="PTHR11365:SF23">
    <property type="entry name" value="HYPOTHETICAL 5-OXOPROLINASE (EUROFUNG)-RELATED"/>
    <property type="match status" value="1"/>
</dbReference>
<feature type="domain" description="Hydantoinase B/oxoprolinase" evidence="1">
    <location>
        <begin position="11"/>
        <end position="531"/>
    </location>
</feature>
<reference evidence="2 3" key="1">
    <citation type="journal article" date="2020" name="Int. J. Syst. Evol. Microbiol.">
        <title>Reclassification of Streptomyces castelarensis and Streptomyces sporoclivatus as later heterotypic synonyms of Streptomyces antimycoticus.</title>
        <authorList>
            <person name="Komaki H."/>
            <person name="Tamura T."/>
        </authorList>
    </citation>
    <scope>NUCLEOTIDE SEQUENCE [LARGE SCALE GENOMIC DNA]</scope>
    <source>
        <strain evidence="2 3">NBRC 13459</strain>
    </source>
</reference>
<dbReference type="Pfam" id="PF02538">
    <property type="entry name" value="Hydantoinase_B"/>
    <property type="match status" value="1"/>
</dbReference>
<comment type="caution">
    <text evidence="2">The sequence shown here is derived from an EMBL/GenBank/DDBJ whole genome shotgun (WGS) entry which is preliminary data.</text>
</comment>
<dbReference type="EMBL" id="BJHW01000001">
    <property type="protein sequence ID" value="GDY49477.1"/>
    <property type="molecule type" value="Genomic_DNA"/>
</dbReference>
<dbReference type="AlphaFoldDB" id="A0A4D4KSN9"/>
<dbReference type="InterPro" id="IPR045079">
    <property type="entry name" value="Oxoprolinase-like"/>
</dbReference>
<accession>A0A4D4KSN9</accession>
<dbReference type="GO" id="GO:0017168">
    <property type="term" value="F:5-oxoprolinase (ATP-hydrolyzing) activity"/>
    <property type="evidence" value="ECO:0007669"/>
    <property type="project" value="TreeGrafter"/>
</dbReference>
<dbReference type="OrthoDB" id="102473at2"/>
<sequence length="561" mass="61111">MTRTTGQQTVDPVVVEIIRNALASAADDMNAILIRSAYTPLIYECGDCVVALLDDNHQVLGQSAGLPIFLGNLETCTRATEERFGREVWQPGDVWILNDSYLGGTHLNDVTIFGPVFVDDELVGFTASRAHWIDVGSKDPGGSMDSTSIFQEGLRLGPQKLVEGGQEVRQLIDTIATNVRFPYPTMGDMRGMIACITMGQERLEEIVRRWGVDTLRAARDEIFAQTERLERDIIRAIPDGVYTAEGFLDNDGVDLDTRIPIKLRITVTGEDIDFDVTESADQTVGPVNCGTSQTVSACRVGYKLLVSPDVPGNGGSFRPMTVQVREGSVFGAVAPAACQWYFSHLGLLIDLVAKALAPALPEKVAGASHGDSMIVLLAGRDHRTKRDYVSLEATLGGWGAWEGSDGESALINNVNGSLKDIPIEVFETRFPLRITEYKIRQDSGGAGRWRGGNGVIRQYEALEDCTVSLWFERSVTPAWGLFGGQDATPPEVIVNPGRPDERRLLKCNGLKLRKGDVFRCMTGGGGGFGDPKDRDPEAVRIDMLDGHVSAMRTEEVYGAEV</sequence>
<name>A0A4D4KSN9_STRVO</name>
<evidence type="ECO:0000313" key="3">
    <source>
        <dbReference type="Proteomes" id="UP000301309"/>
    </source>
</evidence>
<organism evidence="2 3">
    <name type="scientific">Streptomyces violaceusniger</name>
    <dbReference type="NCBI Taxonomy" id="68280"/>
    <lineage>
        <taxon>Bacteria</taxon>
        <taxon>Bacillati</taxon>
        <taxon>Actinomycetota</taxon>
        <taxon>Actinomycetes</taxon>
        <taxon>Kitasatosporales</taxon>
        <taxon>Streptomycetaceae</taxon>
        <taxon>Streptomyces</taxon>
        <taxon>Streptomyces violaceusniger group</taxon>
    </lineage>
</organism>
<dbReference type="GO" id="GO:0005829">
    <property type="term" value="C:cytosol"/>
    <property type="evidence" value="ECO:0007669"/>
    <property type="project" value="TreeGrafter"/>
</dbReference>
<dbReference type="GO" id="GO:0006749">
    <property type="term" value="P:glutathione metabolic process"/>
    <property type="evidence" value="ECO:0007669"/>
    <property type="project" value="TreeGrafter"/>
</dbReference>
<dbReference type="InterPro" id="IPR003692">
    <property type="entry name" value="Hydantoinase_B"/>
</dbReference>
<protein>
    <submittedName>
        <fullName evidence="2">5-oxoprolinase</fullName>
    </submittedName>
</protein>
<keyword evidence="3" id="KW-1185">Reference proteome</keyword>
<gene>
    <name evidence="2" type="ORF">SVIO_001000</name>
</gene>
<dbReference type="Proteomes" id="UP000301309">
    <property type="component" value="Unassembled WGS sequence"/>
</dbReference>
<dbReference type="PANTHER" id="PTHR11365">
    <property type="entry name" value="5-OXOPROLINASE RELATED"/>
    <property type="match status" value="1"/>
</dbReference>
<evidence type="ECO:0000313" key="2">
    <source>
        <dbReference type="EMBL" id="GDY49477.1"/>
    </source>
</evidence>
<proteinExistence type="predicted"/>
<evidence type="ECO:0000259" key="1">
    <source>
        <dbReference type="Pfam" id="PF02538"/>
    </source>
</evidence>